<dbReference type="EMBL" id="BTSX01000006">
    <property type="protein sequence ID" value="GMT07934.1"/>
    <property type="molecule type" value="Genomic_DNA"/>
</dbReference>
<feature type="region of interest" description="Disordered" evidence="1">
    <location>
        <begin position="237"/>
        <end position="289"/>
    </location>
</feature>
<protein>
    <submittedName>
        <fullName evidence="2">Uncharacterized protein</fullName>
    </submittedName>
</protein>
<name>A0AAV5UNM8_9BILA</name>
<feature type="region of interest" description="Disordered" evidence="1">
    <location>
        <begin position="191"/>
        <end position="220"/>
    </location>
</feature>
<feature type="compositionally biased region" description="Polar residues" evidence="1">
    <location>
        <begin position="198"/>
        <end position="213"/>
    </location>
</feature>
<dbReference type="AlphaFoldDB" id="A0AAV5UNM8"/>
<feature type="region of interest" description="Disordered" evidence="1">
    <location>
        <begin position="149"/>
        <end position="169"/>
    </location>
</feature>
<feature type="compositionally biased region" description="Low complexity" evidence="1">
    <location>
        <begin position="63"/>
        <end position="72"/>
    </location>
</feature>
<evidence type="ECO:0000256" key="1">
    <source>
        <dbReference type="SAM" id="MobiDB-lite"/>
    </source>
</evidence>
<feature type="region of interest" description="Disordered" evidence="1">
    <location>
        <begin position="50"/>
        <end position="72"/>
    </location>
</feature>
<proteinExistence type="predicted"/>
<keyword evidence="3" id="KW-1185">Reference proteome</keyword>
<gene>
    <name evidence="2" type="ORF">PENTCL1PPCAC_30108</name>
</gene>
<evidence type="ECO:0000313" key="3">
    <source>
        <dbReference type="Proteomes" id="UP001432027"/>
    </source>
</evidence>
<evidence type="ECO:0000313" key="2">
    <source>
        <dbReference type="EMBL" id="GMT07934.1"/>
    </source>
</evidence>
<feature type="compositionally biased region" description="Basic and acidic residues" evidence="1">
    <location>
        <begin position="149"/>
        <end position="163"/>
    </location>
</feature>
<organism evidence="2 3">
    <name type="scientific">Pristionchus entomophagus</name>
    <dbReference type="NCBI Taxonomy" id="358040"/>
    <lineage>
        <taxon>Eukaryota</taxon>
        <taxon>Metazoa</taxon>
        <taxon>Ecdysozoa</taxon>
        <taxon>Nematoda</taxon>
        <taxon>Chromadorea</taxon>
        <taxon>Rhabditida</taxon>
        <taxon>Rhabditina</taxon>
        <taxon>Diplogasteromorpha</taxon>
        <taxon>Diplogasteroidea</taxon>
        <taxon>Neodiplogasteridae</taxon>
        <taxon>Pristionchus</taxon>
    </lineage>
</organism>
<sequence length="361" mass="39020">MPPVAHDEEPDEKAKAERRMLECWTPPSFIQIQVAANKSDSIEIASVASTVAGESSRSDDSGDFGPSFSADFSVPATTLGSQEWLLIEKDDDTLSIKITTNEALKRREPSPDIIFLECTPHQTASSSVPLTPFQHAARYRERMARKLETAKRREAASKHHNPGDLHSGSAAAKCALIPVSSTAGESIGSSEVARASGSLPSAPQSALMSSSGANEDDGPALGPMLMLSYLQSYNKKETCSSQPGLSPSKVRSKRKKLIATGSEPHPKQSRMPHSSKSEAVIRRRKRPRVSSIETVGGNAIYCNNVGEELSESRDDENVNGQIVVEEFFHIDQIDDEEHGMNATTNSANTNELAHPIAIDND</sequence>
<reference evidence="2" key="1">
    <citation type="submission" date="2023-10" db="EMBL/GenBank/DDBJ databases">
        <title>Genome assembly of Pristionchus species.</title>
        <authorList>
            <person name="Yoshida K."/>
            <person name="Sommer R.J."/>
        </authorList>
    </citation>
    <scope>NUCLEOTIDE SEQUENCE</scope>
    <source>
        <strain evidence="2">RS0144</strain>
    </source>
</reference>
<feature type="non-terminal residue" evidence="2">
    <location>
        <position position="361"/>
    </location>
</feature>
<comment type="caution">
    <text evidence="2">The sequence shown here is derived from an EMBL/GenBank/DDBJ whole genome shotgun (WGS) entry which is preliminary data.</text>
</comment>
<accession>A0AAV5UNM8</accession>
<dbReference type="Proteomes" id="UP001432027">
    <property type="component" value="Unassembled WGS sequence"/>
</dbReference>